<keyword evidence="3" id="KW-1185">Reference proteome</keyword>
<gene>
    <name evidence="2" type="ORF">ABZ510_07600</name>
</gene>
<reference evidence="2 3" key="1">
    <citation type="submission" date="2024-06" db="EMBL/GenBank/DDBJ databases">
        <title>The Natural Products Discovery Center: Release of the First 8490 Sequenced Strains for Exploring Actinobacteria Biosynthetic Diversity.</title>
        <authorList>
            <person name="Kalkreuter E."/>
            <person name="Kautsar S.A."/>
            <person name="Yang D."/>
            <person name="Bader C.D."/>
            <person name="Teijaro C.N."/>
            <person name="Fluegel L."/>
            <person name="Davis C.M."/>
            <person name="Simpson J.R."/>
            <person name="Lauterbach L."/>
            <person name="Steele A.D."/>
            <person name="Gui C."/>
            <person name="Meng S."/>
            <person name="Li G."/>
            <person name="Viehrig K."/>
            <person name="Ye F."/>
            <person name="Su P."/>
            <person name="Kiefer A.F."/>
            <person name="Nichols A."/>
            <person name="Cepeda A.J."/>
            <person name="Yan W."/>
            <person name="Fan B."/>
            <person name="Jiang Y."/>
            <person name="Adhikari A."/>
            <person name="Zheng C.-J."/>
            <person name="Schuster L."/>
            <person name="Cowan T.M."/>
            <person name="Smanski M.J."/>
            <person name="Chevrette M.G."/>
            <person name="De Carvalho L.P.S."/>
            <person name="Shen B."/>
        </authorList>
    </citation>
    <scope>NUCLEOTIDE SEQUENCE [LARGE SCALE GENOMIC DNA]</scope>
    <source>
        <strain evidence="2 3">NPDC019708</strain>
    </source>
</reference>
<dbReference type="Gene3D" id="1.10.260.40">
    <property type="entry name" value="lambda repressor-like DNA-binding domains"/>
    <property type="match status" value="1"/>
</dbReference>
<evidence type="ECO:0000259" key="1">
    <source>
        <dbReference type="PROSITE" id="PS50943"/>
    </source>
</evidence>
<dbReference type="CDD" id="cd00093">
    <property type="entry name" value="HTH_XRE"/>
    <property type="match status" value="1"/>
</dbReference>
<dbReference type="Proteomes" id="UP001550628">
    <property type="component" value="Unassembled WGS sequence"/>
</dbReference>
<comment type="caution">
    <text evidence="2">The sequence shown here is derived from an EMBL/GenBank/DDBJ whole genome shotgun (WGS) entry which is preliminary data.</text>
</comment>
<proteinExistence type="predicted"/>
<dbReference type="SMART" id="SM00530">
    <property type="entry name" value="HTH_XRE"/>
    <property type="match status" value="1"/>
</dbReference>
<organism evidence="2 3">
    <name type="scientific">Nocardia rhamnosiphila</name>
    <dbReference type="NCBI Taxonomy" id="426716"/>
    <lineage>
        <taxon>Bacteria</taxon>
        <taxon>Bacillati</taxon>
        <taxon>Actinomycetota</taxon>
        <taxon>Actinomycetes</taxon>
        <taxon>Mycobacteriales</taxon>
        <taxon>Nocardiaceae</taxon>
        <taxon>Nocardia</taxon>
    </lineage>
</organism>
<feature type="domain" description="HTH cro/C1-type" evidence="1">
    <location>
        <begin position="34"/>
        <end position="81"/>
    </location>
</feature>
<dbReference type="InterPro" id="IPR041413">
    <property type="entry name" value="MLTR_LBD"/>
</dbReference>
<name>A0ABV2WLE9_9NOCA</name>
<dbReference type="EMBL" id="JBEYBF010000003">
    <property type="protein sequence ID" value="MEU1951712.1"/>
    <property type="molecule type" value="Genomic_DNA"/>
</dbReference>
<dbReference type="PROSITE" id="PS50943">
    <property type="entry name" value="HTH_CROC1"/>
    <property type="match status" value="1"/>
</dbReference>
<protein>
    <submittedName>
        <fullName evidence="2">Helix-turn-helix transcriptional regulator</fullName>
    </submittedName>
</protein>
<dbReference type="PANTHER" id="PTHR35010">
    <property type="entry name" value="BLL4672 PROTEIN-RELATED"/>
    <property type="match status" value="1"/>
</dbReference>
<dbReference type="InterPro" id="IPR010982">
    <property type="entry name" value="Lambda_DNA-bd_dom_sf"/>
</dbReference>
<dbReference type="RefSeq" id="WP_356953705.1">
    <property type="nucleotide sequence ID" value="NZ_JBEYBD010000001.1"/>
</dbReference>
<evidence type="ECO:0000313" key="3">
    <source>
        <dbReference type="Proteomes" id="UP001550628"/>
    </source>
</evidence>
<evidence type="ECO:0000313" key="2">
    <source>
        <dbReference type="EMBL" id="MEU1951712.1"/>
    </source>
</evidence>
<accession>A0ABV2WLE9</accession>
<dbReference type="Gene3D" id="3.30.450.180">
    <property type="match status" value="1"/>
</dbReference>
<sequence>MTRSAFAEFLVRRRAELRPSDIGLPTGGRRRTPGLRREEVAVRAGVSADYLARLEQGRDTNPSIAVVEALATALLLDERERSTFGWLALTSSNESRCPESTDAQDQVPETIEAVLRALAPTAAFVLGRRLNVLSWNAAWEDFVTPLGLLDDRDTVNLARYVYGHPMARKTLRNWAAAADTFAETLRRASLRWPGDAGLRETIDTLHRIPEFAARWRPQGPGHPVTPTLRFDHPQLGAVDVPFETLESGQEQSVVVWLVARAPASGQTLRLVPPRAAGQ</sequence>
<dbReference type="SUPFAM" id="SSF47413">
    <property type="entry name" value="lambda repressor-like DNA-binding domains"/>
    <property type="match status" value="1"/>
</dbReference>
<dbReference type="Pfam" id="PF13560">
    <property type="entry name" value="HTH_31"/>
    <property type="match status" value="1"/>
</dbReference>
<dbReference type="InterPro" id="IPR001387">
    <property type="entry name" value="Cro/C1-type_HTH"/>
</dbReference>
<dbReference type="Pfam" id="PF17765">
    <property type="entry name" value="MLTR_LBD"/>
    <property type="match status" value="1"/>
</dbReference>